<name>E1IDE3_9CHLR</name>
<dbReference type="EMBL" id="ADVR01000040">
    <property type="protein sequence ID" value="EFO80820.1"/>
    <property type="molecule type" value="Genomic_DNA"/>
</dbReference>
<accession>E1IDE3</accession>
<reference evidence="2 3" key="1">
    <citation type="journal article" date="2011" name="J. Bacteriol.">
        <title>Draft genome sequence of the anoxygenic filamentous phototrophic bacterium Oscillochloris trichoides subsp. DG-6.</title>
        <authorList>
            <person name="Kuznetsov B.B."/>
            <person name="Ivanovsky R.N."/>
            <person name="Keppen O.I."/>
            <person name="Sukhacheva M.V."/>
            <person name="Bumazhkin B.K."/>
            <person name="Patutina E.O."/>
            <person name="Beletsky A.V."/>
            <person name="Mardanov A.V."/>
            <person name="Baslerov R.V."/>
            <person name="Panteleeva A.N."/>
            <person name="Kolganova T.V."/>
            <person name="Ravin N.V."/>
            <person name="Skryabin K.G."/>
        </authorList>
    </citation>
    <scope>NUCLEOTIDE SEQUENCE [LARGE SCALE GENOMIC DNA]</scope>
    <source>
        <strain evidence="2 3">DG-6</strain>
    </source>
</reference>
<dbReference type="HOGENOM" id="CLU_025996_19_2_0"/>
<proteinExistence type="predicted"/>
<evidence type="ECO:0000313" key="2">
    <source>
        <dbReference type="EMBL" id="EFO80820.1"/>
    </source>
</evidence>
<dbReference type="CDD" id="cd00761">
    <property type="entry name" value="Glyco_tranf_GTA_type"/>
    <property type="match status" value="1"/>
</dbReference>
<dbReference type="PANTHER" id="PTHR43685">
    <property type="entry name" value="GLYCOSYLTRANSFERASE"/>
    <property type="match status" value="1"/>
</dbReference>
<protein>
    <submittedName>
        <fullName evidence="2">Glycosyl transferase family protein</fullName>
    </submittedName>
</protein>
<keyword evidence="2" id="KW-0808">Transferase</keyword>
<dbReference type="AlphaFoldDB" id="E1IDE3"/>
<dbReference type="Pfam" id="PF00535">
    <property type="entry name" value="Glycos_transf_2"/>
    <property type="match status" value="1"/>
</dbReference>
<dbReference type="eggNOG" id="COG1216">
    <property type="taxonomic scope" value="Bacteria"/>
</dbReference>
<dbReference type="PANTHER" id="PTHR43685:SF2">
    <property type="entry name" value="GLYCOSYLTRANSFERASE 2-LIKE DOMAIN-CONTAINING PROTEIN"/>
    <property type="match status" value="1"/>
</dbReference>
<dbReference type="GO" id="GO:0016740">
    <property type="term" value="F:transferase activity"/>
    <property type="evidence" value="ECO:0007669"/>
    <property type="project" value="UniProtKB-KW"/>
</dbReference>
<gene>
    <name evidence="2" type="ORF">OSCT_1344</name>
</gene>
<comment type="caution">
    <text evidence="2">The sequence shown here is derived from an EMBL/GenBank/DDBJ whole genome shotgun (WGS) entry which is preliminary data.</text>
</comment>
<dbReference type="InterPro" id="IPR001173">
    <property type="entry name" value="Glyco_trans_2-like"/>
</dbReference>
<evidence type="ECO:0000259" key="1">
    <source>
        <dbReference type="Pfam" id="PF00535"/>
    </source>
</evidence>
<organism evidence="2 3">
    <name type="scientific">Oscillochloris trichoides DG-6</name>
    <dbReference type="NCBI Taxonomy" id="765420"/>
    <lineage>
        <taxon>Bacteria</taxon>
        <taxon>Bacillati</taxon>
        <taxon>Chloroflexota</taxon>
        <taxon>Chloroflexia</taxon>
        <taxon>Chloroflexales</taxon>
        <taxon>Chloroflexineae</taxon>
        <taxon>Oscillochloridaceae</taxon>
        <taxon>Oscillochloris</taxon>
    </lineage>
</organism>
<dbReference type="InterPro" id="IPR029044">
    <property type="entry name" value="Nucleotide-diphossugar_trans"/>
</dbReference>
<sequence>MICTRDRGESIQSTLRSILACHYPDFTLLVVDQSCDRRTEQAVAVFAEDPRLRYLRTHTQGLSMALNIGLAMSTSDIVVITDDDCEVPPNWITEMVAPFVRYPQVAAVFCDVIAAPHDPQAGWIPINIAAHSFLVEDLTHWQTSDGVNVGIGAGMSLRRSCAQAIGGFNPLFGSGSRFRSANDVEMTLHALAAGYQIYRTTTVGVIHYGFRTHEEGRHLTRRNLFGIGALYGQLLRRGYWITLRYYLVVFKVAVLVPALKDLAHRQPPRKLGRAFWLLRGLIEGLATAPLVRTRGFLGLS</sequence>
<dbReference type="InterPro" id="IPR050834">
    <property type="entry name" value="Glycosyltransf_2"/>
</dbReference>
<dbReference type="STRING" id="765420.OSCT_1344"/>
<dbReference type="Proteomes" id="UP000054010">
    <property type="component" value="Unassembled WGS sequence"/>
</dbReference>
<dbReference type="SUPFAM" id="SSF53448">
    <property type="entry name" value="Nucleotide-diphospho-sugar transferases"/>
    <property type="match status" value="1"/>
</dbReference>
<feature type="domain" description="Glycosyltransferase 2-like" evidence="1">
    <location>
        <begin position="2"/>
        <end position="109"/>
    </location>
</feature>
<keyword evidence="3" id="KW-1185">Reference proteome</keyword>
<evidence type="ECO:0000313" key="3">
    <source>
        <dbReference type="Proteomes" id="UP000054010"/>
    </source>
</evidence>
<dbReference type="Gene3D" id="3.90.550.10">
    <property type="entry name" value="Spore Coat Polysaccharide Biosynthesis Protein SpsA, Chain A"/>
    <property type="match status" value="1"/>
</dbReference>